<dbReference type="Pfam" id="PF03534">
    <property type="entry name" value="SpvB"/>
    <property type="match status" value="1"/>
</dbReference>
<dbReference type="InterPro" id="IPR022385">
    <property type="entry name" value="Rhs_assc_core"/>
</dbReference>
<dbReference type="RefSeq" id="WP_394629836.1">
    <property type="nucleotide sequence ID" value="NZ_JBIHSF010000011.1"/>
</dbReference>
<keyword evidence="9" id="KW-1185">Reference proteome</keyword>
<dbReference type="InterPro" id="IPR056823">
    <property type="entry name" value="TEN-like_YD-shell"/>
</dbReference>
<evidence type="ECO:0000313" key="9">
    <source>
        <dbReference type="Proteomes" id="UP001607125"/>
    </source>
</evidence>
<sequence>MIRLLLGMVLSGLVTPAMVLADAVGELTGEASATQGRAGYQMHFPVPEGVNDVTPHLGLRYTQGSGNGPLGLGVQLTGLSSISRCVQNQIDDGQQGGVHLDNSDVYCLDGERLFLTSGKLGRAGSEYRLSTTSQTKVVAVGSEPSGPSSWRVYSADGLISDYGEQTSARTQAQGHTLEWKLSKQSDRFTNAITYHYRQDQGFTYLEAIRYADIAIEMDYGTRPDVLTSYQFGQSRTLAQKLNTIRIERKSQSVRTISLRYDAIDSAAQSYTRLASVQTCGSDGSCLPAHRFEWESNPYAHVEPLQSTLVSNTDFKGFIAGDINQNGRQDMCYLDNGLWCKENTGLGQFGAARLWSSDFQGSEWSEPQHHASLSFIDINNSGRLDVCAFNEQGFFCALNQNNQRFEPGRYWSRNFTIDEAVRLLDVNRDGLPDVCRIEASQVVCARNTSNGLSNEFTLTTQGFPLEKTYKPRSPYTDYEPVNLPSPQFVDINGNGFVDLCGMRLDGEWYCAEGTGMSNGLLAFGPAVKWASGLPMGLNHTASTSPSQSQYDRDVDQVEQLARTFTLSDLNSDGLPELCYRNGNRYVCHQNTGATLQTATERVSLDENDWANSVDGRILETSVTWHDRNLDGLADMCYILGERLMCAYGNGTTFSKPEVMANIHPDLEFITESSSHGNWVRRFFGLTMTVRSTAVNHAYGPFKAGIDANGDGLTGDCYRSMDGLACLSYEYEPLAKLKSVTSGLGVTTTFKYGMTGDVTVFTPRSSKADLIGLAPNRTVVSHITQDDGIGGINTTSYHYSGYYADIDDGILGFGAISSDDGRQTLLTTFDFHEDKTPYVSSVAITTGQQRTSYTHYQYQTLPSPMQGKIWPVLREQQNTTWDLNGNLLTQTTTSYQGYDAYGYPSDTTVVTQGSSGPEFQEQTTTTYQHDAARWLIGKPTSIVVTKSNGSDTQSRRSEFHYESQTGALIEQIKAPDHALALTHAFTYNANGFRTSERVSGSGESRSSQTQYDAFGRVIKHTNALGHSVTTQYDVLCALPSRITDANGLSATFEYDAFCREAKRTDANGQWVKTAYHWSDGADAGLDQFNMVLGDRSVFMVTTETSQGAKGATYFDRFGREVRTKQLNSNNKWVMVDIAYDKWGQRIGETVPYFEGLFAGDATYWMRSEFDALGHVTLQRKPMEDGQTLDAKTHFSGLTVTTTLPGGSDKVDTMNANGQTVSVQENGTSTLYYYYDAEGQLIRTDANGLITTLAYDELGNKIQLNDPATGNWTYGYNAFGELIWQQDAKGQKVRFEYDKLGRKVAEVRPEGRTEWTYDAQSKGQLDNTNNPNSQRRYTYNSQGRKTSMTLTLDGIDYLTQYHYDNEGRLDRVTYPSGLNIDRRYDINGALKRLSIPYSEIWDAQYIQLEEALQATAERIIELEVKAHELEQSALFYIEESERLRQAAMQLLSQYSGYQAQANALSSEASGLFHAAHVNAVQAQHYRNKANAYWHRFGNTVFTHYKTENGYAYYKFSRCTNKNWKGNCTSWENKVDRIPAWMVHQNFCVPPGGKLGGFCYSGPSSSINFTQVYNQWAAHYQAIANNYSAQAHQKQSQANHYQHHANQAKAQADKLLAQANHYASLARSQTDTLAAMTAELEDLVEAEKAIQTALDARLDDETDEIVWLATSRDVFGRVSGELFGNGLLTRRELDRARGTTKRITTGMGNQYLRDLRYTFDARNNVIEKVGEVRRQEEHYQYDEFDRLIGWQYSDNNTASYATRDYRYDVYGNLTYKSSQGQFDVKENGQLNGGYTYDANGNMTTGRGRTLSWNSFNKATRVNDNGLVTNYEYGSEKEQIKRTTNGITTYVISPEYELDVSTDASGIKTTTMRHRLFADGVAVAEHIKTLKGSEKQIDRTAYLHRDALGSADLITDPNGQVQLERGYTPFGESIAAAELDANPLFTNAEMRGFTGHQSVGGQSTLINMNARLYDPVIGRFLSADSMVPDPGLSQSYNRYAYVLNNPVKYNDPTGHYWQFVVGAAIALFASTFDNPMIRTVGMVIGSIMMGFGAGEIFSGMASMEAAMASGATVSFTSNVIATGDIGSALQAGVLGGFSAMATWQVGHGIGKDWGTGTQALGHGVVQGGFNELRGGSFRQGFISGTIGKLGGSVVHENFQQSQVAQVGGIVAVSGIAAVASGASSRDAVLRSAISVITVYLYNDLSGMNGIAKISQAKSIMQDADAVATEQTVEFIKEESPGLIADGLTIGAAVYACYQSIGVLCSASASWAAASIDSRLNDKNHILVDVMINAGMNEDNAQIINSAVGLGFSMPSVIKIYQGGSVLDNTHDIYGIGVWMIEYE</sequence>
<gene>
    <name evidence="8" type="ORF">ACGRH2_20180</name>
</gene>
<evidence type="ECO:0000256" key="3">
    <source>
        <dbReference type="ARBA" id="ARBA00022737"/>
    </source>
</evidence>
<keyword evidence="2" id="KW-0964">Secreted</keyword>
<proteinExistence type="predicted"/>
<dbReference type="Proteomes" id="UP001607125">
    <property type="component" value="Unassembled WGS sequence"/>
</dbReference>
<comment type="subcellular location">
    <subcellularLocation>
        <location evidence="1">Secreted</location>
    </subcellularLocation>
</comment>
<comment type="caution">
    <text evidence="8">The sequence shown here is derived from an EMBL/GenBank/DDBJ whole genome shotgun (WGS) entry which is preliminary data.</text>
</comment>
<evidence type="ECO:0000313" key="8">
    <source>
        <dbReference type="EMBL" id="MFH0262709.1"/>
    </source>
</evidence>
<keyword evidence="6" id="KW-0732">Signal</keyword>
<evidence type="ECO:0000256" key="5">
    <source>
        <dbReference type="SAM" id="Coils"/>
    </source>
</evidence>
<dbReference type="EMBL" id="JBIHSF010000011">
    <property type="protein sequence ID" value="MFH0262709.1"/>
    <property type="molecule type" value="Genomic_DNA"/>
</dbReference>
<dbReference type="NCBIfam" id="TIGR01643">
    <property type="entry name" value="YD_repeat_2x"/>
    <property type="match status" value="3"/>
</dbReference>
<protein>
    <submittedName>
        <fullName evidence="8">RHS repeat-associated core domain-containing protein</fullName>
    </submittedName>
</protein>
<keyword evidence="3" id="KW-0677">Repeat</keyword>
<evidence type="ECO:0000256" key="2">
    <source>
        <dbReference type="ARBA" id="ARBA00022525"/>
    </source>
</evidence>
<evidence type="ECO:0000256" key="6">
    <source>
        <dbReference type="SAM" id="SignalP"/>
    </source>
</evidence>
<dbReference type="SUPFAM" id="SSF69318">
    <property type="entry name" value="Integrin alpha N-terminal domain"/>
    <property type="match status" value="1"/>
</dbReference>
<dbReference type="InterPro" id="IPR031325">
    <property type="entry name" value="RHS_repeat"/>
</dbReference>
<feature type="chain" id="PRO_5046755849" evidence="6">
    <location>
        <begin position="22"/>
        <end position="2338"/>
    </location>
</feature>
<dbReference type="InterPro" id="IPR003284">
    <property type="entry name" value="Sal_SpvB"/>
</dbReference>
<dbReference type="Gene3D" id="2.180.10.10">
    <property type="entry name" value="RHS repeat-associated core"/>
    <property type="match status" value="3"/>
</dbReference>
<dbReference type="InterPro" id="IPR050708">
    <property type="entry name" value="T6SS_VgrG/RHS"/>
</dbReference>
<dbReference type="Pfam" id="PF25023">
    <property type="entry name" value="TEN_YD-shell"/>
    <property type="match status" value="2"/>
</dbReference>
<feature type="coiled-coil region" evidence="5">
    <location>
        <begin position="1402"/>
        <end position="1429"/>
    </location>
</feature>
<name>A0ABW7IM57_9VIBR</name>
<dbReference type="PANTHER" id="PTHR32305:SF15">
    <property type="entry name" value="PROTEIN RHSA-RELATED"/>
    <property type="match status" value="1"/>
</dbReference>
<feature type="signal peptide" evidence="6">
    <location>
        <begin position="1"/>
        <end position="21"/>
    </location>
</feature>
<evidence type="ECO:0000256" key="4">
    <source>
        <dbReference type="ARBA" id="ARBA00023026"/>
    </source>
</evidence>
<dbReference type="Pfam" id="PF05593">
    <property type="entry name" value="RHS_repeat"/>
    <property type="match status" value="1"/>
</dbReference>
<feature type="domain" description="Teneurin-like YD-shell" evidence="7">
    <location>
        <begin position="1309"/>
        <end position="1396"/>
    </location>
</feature>
<dbReference type="PANTHER" id="PTHR32305">
    <property type="match status" value="1"/>
</dbReference>
<dbReference type="InterPro" id="IPR006530">
    <property type="entry name" value="YD"/>
</dbReference>
<feature type="domain" description="Teneurin-like YD-shell" evidence="7">
    <location>
        <begin position="1697"/>
        <end position="2002"/>
    </location>
</feature>
<reference evidence="8 9" key="1">
    <citation type="submission" date="2024-10" db="EMBL/GenBank/DDBJ databases">
        <authorList>
            <person name="Yibar A."/>
            <person name="Saticioglu I.B."/>
            <person name="Duman M."/>
            <person name="Ajmi N."/>
            <person name="Gurler F."/>
            <person name="Ay H."/>
            <person name="Onuk E."/>
            <person name="Guler S."/>
            <person name="Romalde J.L."/>
        </authorList>
    </citation>
    <scope>NUCLEOTIDE SEQUENCE [LARGE SCALE GENOMIC DNA]</scope>
    <source>
        <strain evidence="8 9">1-TCBS-B</strain>
    </source>
</reference>
<accession>A0ABW7IM57</accession>
<keyword evidence="4" id="KW-0843">Virulence</keyword>
<dbReference type="NCBIfam" id="TIGR03696">
    <property type="entry name" value="Rhs_assc_core"/>
    <property type="match status" value="1"/>
</dbReference>
<evidence type="ECO:0000259" key="7">
    <source>
        <dbReference type="Pfam" id="PF25023"/>
    </source>
</evidence>
<dbReference type="InterPro" id="IPR028994">
    <property type="entry name" value="Integrin_alpha_N"/>
</dbReference>
<keyword evidence="5" id="KW-0175">Coiled coil</keyword>
<evidence type="ECO:0000256" key="1">
    <source>
        <dbReference type="ARBA" id="ARBA00004613"/>
    </source>
</evidence>
<organism evidence="8 9">
    <name type="scientific">Vibrio barjaei</name>
    <dbReference type="NCBI Taxonomy" id="1676683"/>
    <lineage>
        <taxon>Bacteria</taxon>
        <taxon>Pseudomonadati</taxon>
        <taxon>Pseudomonadota</taxon>
        <taxon>Gammaproteobacteria</taxon>
        <taxon>Vibrionales</taxon>
        <taxon>Vibrionaceae</taxon>
        <taxon>Vibrio</taxon>
    </lineage>
</organism>